<evidence type="ECO:0000313" key="2">
    <source>
        <dbReference type="Proteomes" id="UP001597296"/>
    </source>
</evidence>
<comment type="caution">
    <text evidence="1">The sequence shown here is derived from an EMBL/GenBank/DDBJ whole genome shotgun (WGS) entry which is preliminary data.</text>
</comment>
<keyword evidence="2" id="KW-1185">Reference proteome</keyword>
<dbReference type="EMBL" id="JBHUIY010000013">
    <property type="protein sequence ID" value="MFD2233836.1"/>
    <property type="molecule type" value="Genomic_DNA"/>
</dbReference>
<evidence type="ECO:0000313" key="1">
    <source>
        <dbReference type="EMBL" id="MFD2233836.1"/>
    </source>
</evidence>
<accession>A0ABW5CAC6</accession>
<reference evidence="2" key="1">
    <citation type="journal article" date="2019" name="Int. J. Syst. Evol. Microbiol.">
        <title>The Global Catalogue of Microorganisms (GCM) 10K type strain sequencing project: providing services to taxonomists for standard genome sequencing and annotation.</title>
        <authorList>
            <consortium name="The Broad Institute Genomics Platform"/>
            <consortium name="The Broad Institute Genome Sequencing Center for Infectious Disease"/>
            <person name="Wu L."/>
            <person name="Ma J."/>
        </authorList>
    </citation>
    <scope>NUCLEOTIDE SEQUENCE [LARGE SCALE GENOMIC DNA]</scope>
    <source>
        <strain evidence="2">KCTC 15012</strain>
    </source>
</reference>
<sequence length="84" mass="8737">MALTIALETSVVSSIVHAVPLRSAPPAPAPVAVADAVSPFLFDGEALTALLNELCAEGSLSREQLRTMVQAAERLPTTAPRRTA</sequence>
<gene>
    <name evidence="1" type="ORF">ACFSNB_08465</name>
</gene>
<organism evidence="1 2">
    <name type="scientific">Phaeospirillum tilakii</name>
    <dbReference type="NCBI Taxonomy" id="741673"/>
    <lineage>
        <taxon>Bacteria</taxon>
        <taxon>Pseudomonadati</taxon>
        <taxon>Pseudomonadota</taxon>
        <taxon>Alphaproteobacteria</taxon>
        <taxon>Rhodospirillales</taxon>
        <taxon>Rhodospirillaceae</taxon>
        <taxon>Phaeospirillum</taxon>
    </lineage>
</organism>
<dbReference type="RefSeq" id="WP_377315735.1">
    <property type="nucleotide sequence ID" value="NZ_JBHUIY010000013.1"/>
</dbReference>
<protein>
    <submittedName>
        <fullName evidence="1">Uncharacterized protein</fullName>
    </submittedName>
</protein>
<name>A0ABW5CAC6_9PROT</name>
<dbReference type="Proteomes" id="UP001597296">
    <property type="component" value="Unassembled WGS sequence"/>
</dbReference>
<proteinExistence type="predicted"/>